<name>W8CTX4_RAOPL</name>
<protein>
    <submittedName>
        <fullName evidence="1">Uncharacterized protein</fullName>
    </submittedName>
</protein>
<geneLocation type="plasmid" evidence="1">
    <name>pKpNDM1</name>
</geneLocation>
<gene>
    <name evidence="1" type="ORF">pKpNDM1_00128</name>
</gene>
<dbReference type="AlphaFoldDB" id="W8CTX4"/>
<organism evidence="1">
    <name type="scientific">Raoultella planticola</name>
    <name type="common">Klebsiella planticola</name>
    <dbReference type="NCBI Taxonomy" id="575"/>
    <lineage>
        <taxon>Bacteria</taxon>
        <taxon>Pseudomonadati</taxon>
        <taxon>Pseudomonadota</taxon>
        <taxon>Gammaproteobacteria</taxon>
        <taxon>Enterobacterales</taxon>
        <taxon>Enterobacteriaceae</taxon>
        <taxon>Klebsiella/Raoultella group</taxon>
        <taxon>Raoultella</taxon>
    </lineage>
</organism>
<sequence length="114" mass="12605">MAVQKKKESLMDMLNGCSSAPQVSTSTAIAGGREVIVTGCVTKQGRAIHFCNHKLLSGSNNNLWFPVDTVDDWFSGIERVLVMNGLAENVVNLTPLIEGSEYFDWKVKYNLRVI</sequence>
<proteinExistence type="predicted"/>
<keyword evidence="1" id="KW-0614">Plasmid</keyword>
<accession>W8CTX4</accession>
<reference evidence="1" key="1">
    <citation type="journal article" date="2014" name="PLoS ONE">
        <title>Sequential Isolation in a Patient of Raoultella planticola and Escherichia coli Bearing a Novel ISCR1 Element Carrying blaNDM-1.</title>
        <authorList>
            <person name="Li J."/>
            <person name="Lan R."/>
            <person name="Xiong Y."/>
            <person name="Ye C."/>
            <person name="Yuan M."/>
            <person name="Liu X."/>
            <person name="Chen X."/>
            <person name="Yu D."/>
            <person name="Liu B."/>
            <person name="Lin W."/>
            <person name="Bai X."/>
            <person name="Wang Y."/>
            <person name="Sun Q."/>
            <person name="Wang Y."/>
            <person name="Zhao H."/>
            <person name="Meng Q."/>
            <person name="Chen Q."/>
            <person name="Zhao A."/>
            <person name="Xu J."/>
        </authorList>
    </citation>
    <scope>NUCLEOTIDE SEQUENCE</scope>
    <source>
        <strain evidence="1">KpNDM1</strain>
        <plasmid evidence="1">pKpNDM1</plasmid>
    </source>
</reference>
<evidence type="ECO:0000313" key="1">
    <source>
        <dbReference type="EMBL" id="AGO89036.1"/>
    </source>
</evidence>
<dbReference type="EMBL" id="JX515588">
    <property type="protein sequence ID" value="AGO89036.1"/>
    <property type="molecule type" value="Genomic_DNA"/>
</dbReference>